<evidence type="ECO:0008006" key="5">
    <source>
        <dbReference type="Google" id="ProtNLM"/>
    </source>
</evidence>
<evidence type="ECO:0000313" key="4">
    <source>
        <dbReference type="Proteomes" id="UP000621510"/>
    </source>
</evidence>
<evidence type="ECO:0000256" key="2">
    <source>
        <dbReference type="SAM" id="SignalP"/>
    </source>
</evidence>
<protein>
    <recommendedName>
        <fullName evidence="5">Lipoprotein</fullName>
    </recommendedName>
</protein>
<accession>A0ABS1PRI0</accession>
<gene>
    <name evidence="3" type="ORF">JK364_21845</name>
</gene>
<proteinExistence type="predicted"/>
<keyword evidence="2" id="KW-0732">Signal</keyword>
<feature type="chain" id="PRO_5047525667" description="Lipoprotein" evidence="2">
    <location>
        <begin position="23"/>
        <end position="177"/>
    </location>
</feature>
<evidence type="ECO:0000313" key="3">
    <source>
        <dbReference type="EMBL" id="MBL1115018.1"/>
    </source>
</evidence>
<dbReference type="EMBL" id="JAERRG010000008">
    <property type="protein sequence ID" value="MBL1115018.1"/>
    <property type="molecule type" value="Genomic_DNA"/>
</dbReference>
<evidence type="ECO:0000256" key="1">
    <source>
        <dbReference type="SAM" id="MobiDB-lite"/>
    </source>
</evidence>
<name>A0ABS1PRI0_9ACTN</name>
<comment type="caution">
    <text evidence="3">The sequence shown here is derived from an EMBL/GenBank/DDBJ whole genome shotgun (WGS) entry which is preliminary data.</text>
</comment>
<dbReference type="RefSeq" id="WP_201852821.1">
    <property type="nucleotide sequence ID" value="NZ_JAERRG010000008.1"/>
</dbReference>
<feature type="compositionally biased region" description="Acidic residues" evidence="1">
    <location>
        <begin position="60"/>
        <end position="74"/>
    </location>
</feature>
<reference evidence="3 4" key="1">
    <citation type="submission" date="2021-01" db="EMBL/GenBank/DDBJ databases">
        <title>WGS of actinomycetes isolated from Thailand.</title>
        <authorList>
            <person name="Thawai C."/>
        </authorList>
    </citation>
    <scope>NUCLEOTIDE SEQUENCE [LARGE SCALE GENOMIC DNA]</scope>
    <source>
        <strain evidence="3 4">CA3R110</strain>
    </source>
</reference>
<feature type="compositionally biased region" description="Low complexity" evidence="1">
    <location>
        <begin position="43"/>
        <end position="59"/>
    </location>
</feature>
<keyword evidence="4" id="KW-1185">Reference proteome</keyword>
<dbReference type="PROSITE" id="PS51257">
    <property type="entry name" value="PROKAR_LIPOPROTEIN"/>
    <property type="match status" value="1"/>
</dbReference>
<dbReference type="Proteomes" id="UP000621510">
    <property type="component" value="Unassembled WGS sequence"/>
</dbReference>
<organism evidence="3 4">
    <name type="scientific">Streptomyces endocoffeicus</name>
    <dbReference type="NCBI Taxonomy" id="2898945"/>
    <lineage>
        <taxon>Bacteria</taxon>
        <taxon>Bacillati</taxon>
        <taxon>Actinomycetota</taxon>
        <taxon>Actinomycetes</taxon>
        <taxon>Kitasatosporales</taxon>
        <taxon>Streptomycetaceae</taxon>
        <taxon>Streptomyces</taxon>
    </lineage>
</organism>
<feature type="signal peptide" evidence="2">
    <location>
        <begin position="1"/>
        <end position="22"/>
    </location>
</feature>
<sequence length="177" mass="17610">MSRKQLTLATSIVVTATLAATAGCGSGRGGSSAGDSKGGAAIGKGMAQLPVEPTQAPTEEPTEDPTDNPYDDPSDSPTGGSGLVTPDAKMGTCGWGSGGKPYANVKISNSGSGTAYYSLLVGFVDSSDEVVTTGMESDASVAGGSEKTIKVTGLKADSSHTAKKCRLSLATKSDNAR</sequence>
<feature type="compositionally biased region" description="Gly residues" evidence="1">
    <location>
        <begin position="24"/>
        <end position="42"/>
    </location>
</feature>
<feature type="region of interest" description="Disordered" evidence="1">
    <location>
        <begin position="22"/>
        <end position="90"/>
    </location>
</feature>